<dbReference type="Proteomes" id="UP001314229">
    <property type="component" value="Unassembled WGS sequence"/>
</dbReference>
<dbReference type="PROSITE" id="PS00262">
    <property type="entry name" value="INSULIN"/>
    <property type="match status" value="1"/>
</dbReference>
<keyword evidence="8" id="KW-0165">Cleavage on pair of basic residues</keyword>
<name>A0AAV1P7S5_SCOSC</name>
<accession>A0AAV1P7S5</accession>
<keyword evidence="10" id="KW-0732">Signal</keyword>
<dbReference type="PRINTS" id="PR00276">
    <property type="entry name" value="INSULINFAMLY"/>
</dbReference>
<reference evidence="15 16" key="1">
    <citation type="submission" date="2024-01" db="EMBL/GenBank/DDBJ databases">
        <authorList>
            <person name="Alioto T."/>
            <person name="Alioto T."/>
            <person name="Gomez Garrido J."/>
        </authorList>
    </citation>
    <scope>NUCLEOTIDE SEQUENCE [LARGE SCALE GENOMIC DNA]</scope>
</reference>
<evidence type="ECO:0000313" key="16">
    <source>
        <dbReference type="Proteomes" id="UP001314229"/>
    </source>
</evidence>
<evidence type="ECO:0000256" key="13">
    <source>
        <dbReference type="RuleBase" id="RU000406"/>
    </source>
</evidence>
<dbReference type="SMART" id="SM00078">
    <property type="entry name" value="IlGF"/>
    <property type="match status" value="1"/>
</dbReference>
<comment type="similarity">
    <text evidence="3 13">Belongs to the insulin family.</text>
</comment>
<dbReference type="PANTHER" id="PTHR11454">
    <property type="entry name" value="INSULIN/INSULIN GROWTH FACTOR"/>
    <property type="match status" value="1"/>
</dbReference>
<proteinExistence type="inferred from homology"/>
<dbReference type="GO" id="GO:0005179">
    <property type="term" value="F:hormone activity"/>
    <property type="evidence" value="ECO:0007669"/>
    <property type="project" value="UniProtKB-KW"/>
</dbReference>
<evidence type="ECO:0000313" key="15">
    <source>
        <dbReference type="EMBL" id="CAK6967748.1"/>
    </source>
</evidence>
<dbReference type="InterPro" id="IPR036438">
    <property type="entry name" value="Insulin-like_sf"/>
</dbReference>
<dbReference type="InterPro" id="IPR022352">
    <property type="entry name" value="Ins/IGF/rlx"/>
</dbReference>
<keyword evidence="16" id="KW-1185">Reference proteome</keyword>
<comment type="function">
    <text evidence="1 13">Insulin decreases blood glucose concentration. It increases cell permeability to monosaccharides, amino acids and fatty acids. It accelerates glycolysis, the pentose phosphate cycle, and glycogen synthesis in liver.</text>
</comment>
<evidence type="ECO:0000256" key="1">
    <source>
        <dbReference type="ARBA" id="ARBA00002985"/>
    </source>
</evidence>
<evidence type="ECO:0000256" key="3">
    <source>
        <dbReference type="ARBA" id="ARBA00009034"/>
    </source>
</evidence>
<comment type="subunit">
    <text evidence="4 13">Heterodimer of a B chain and an A chain linked by two disulfide bonds.</text>
</comment>
<dbReference type="SUPFAM" id="SSF56994">
    <property type="entry name" value="Insulin-like"/>
    <property type="match status" value="1"/>
</dbReference>
<evidence type="ECO:0000256" key="8">
    <source>
        <dbReference type="ARBA" id="ARBA00022685"/>
    </source>
</evidence>
<keyword evidence="6 13" id="KW-0964">Secreted</keyword>
<keyword evidence="9 13" id="KW-0372">Hormone</keyword>
<comment type="caution">
    <text evidence="15">The sequence shown here is derived from an EMBL/GenBank/DDBJ whole genome shotgun (WGS) entry which is preliminary data.</text>
</comment>
<evidence type="ECO:0000256" key="4">
    <source>
        <dbReference type="ARBA" id="ARBA00011207"/>
    </source>
</evidence>
<dbReference type="PANTHER" id="PTHR11454:SF9">
    <property type="entry name" value="INSULIN"/>
    <property type="match status" value="1"/>
</dbReference>
<sequence>MQAGTAYMERYNLLAGIVYRNILTYGLDVPRSEWKAPPKVVKNDRAKILWDFQIQTDKLKVVLYCVSVIKKGLHSMAGVPWAVSMLLLLVLCSPGVTSAPAQHLCGSSLVDALYFVCGERGFFYSPNRPNKRDLEHVLGFLSKRAKEEQQLWRALSGHDEPKVKRGIVEQCCHKPCSIYHLEGYCD</sequence>
<dbReference type="AlphaFoldDB" id="A0AAV1P7S5"/>
<dbReference type="PRINTS" id="PR00277">
    <property type="entry name" value="INSULIN"/>
</dbReference>
<evidence type="ECO:0000256" key="11">
    <source>
        <dbReference type="ARBA" id="ARBA00023157"/>
    </source>
</evidence>
<gene>
    <name evidence="15" type="ORF">FSCOSCO3_A025595</name>
</gene>
<evidence type="ECO:0000256" key="6">
    <source>
        <dbReference type="ARBA" id="ARBA00022525"/>
    </source>
</evidence>
<dbReference type="GO" id="GO:0005615">
    <property type="term" value="C:extracellular space"/>
    <property type="evidence" value="ECO:0007669"/>
    <property type="project" value="TreeGrafter"/>
</dbReference>
<dbReference type="Pfam" id="PF00049">
    <property type="entry name" value="Insulin"/>
    <property type="match status" value="1"/>
</dbReference>
<keyword evidence="12 13" id="KW-0119">Carbohydrate metabolism</keyword>
<keyword evidence="11" id="KW-1015">Disulfide bond</keyword>
<dbReference type="Gene3D" id="1.10.100.10">
    <property type="entry name" value="Insulin-like"/>
    <property type="match status" value="1"/>
</dbReference>
<keyword evidence="7 13" id="KW-0313">Glucose metabolism</keyword>
<dbReference type="FunFam" id="1.10.100.10:FF:000003">
    <property type="entry name" value="Insulin"/>
    <property type="match status" value="1"/>
</dbReference>
<protein>
    <recommendedName>
        <fullName evidence="5 13">Insulin</fullName>
    </recommendedName>
</protein>
<evidence type="ECO:0000256" key="5">
    <source>
        <dbReference type="ARBA" id="ARBA00020180"/>
    </source>
</evidence>
<evidence type="ECO:0000256" key="2">
    <source>
        <dbReference type="ARBA" id="ARBA00004613"/>
    </source>
</evidence>
<evidence type="ECO:0000256" key="9">
    <source>
        <dbReference type="ARBA" id="ARBA00022702"/>
    </source>
</evidence>
<evidence type="ECO:0000256" key="12">
    <source>
        <dbReference type="ARBA" id="ARBA00023277"/>
    </source>
</evidence>
<feature type="domain" description="Insulin-like" evidence="14">
    <location>
        <begin position="102"/>
        <end position="185"/>
    </location>
</feature>
<organism evidence="15 16">
    <name type="scientific">Scomber scombrus</name>
    <name type="common">Atlantic mackerel</name>
    <name type="synonym">Scomber vernalis</name>
    <dbReference type="NCBI Taxonomy" id="13677"/>
    <lineage>
        <taxon>Eukaryota</taxon>
        <taxon>Metazoa</taxon>
        <taxon>Chordata</taxon>
        <taxon>Craniata</taxon>
        <taxon>Vertebrata</taxon>
        <taxon>Euteleostomi</taxon>
        <taxon>Actinopterygii</taxon>
        <taxon>Neopterygii</taxon>
        <taxon>Teleostei</taxon>
        <taxon>Neoteleostei</taxon>
        <taxon>Acanthomorphata</taxon>
        <taxon>Pelagiaria</taxon>
        <taxon>Scombriformes</taxon>
        <taxon>Scombridae</taxon>
        <taxon>Scomber</taxon>
    </lineage>
</organism>
<dbReference type="InterPro" id="IPR016179">
    <property type="entry name" value="Insulin-like"/>
</dbReference>
<comment type="subcellular location">
    <subcellularLocation>
        <location evidence="2 13">Secreted</location>
    </subcellularLocation>
</comment>
<evidence type="ECO:0000256" key="7">
    <source>
        <dbReference type="ARBA" id="ARBA00022526"/>
    </source>
</evidence>
<dbReference type="InterPro" id="IPR004825">
    <property type="entry name" value="Insulin"/>
</dbReference>
<dbReference type="GO" id="GO:0006006">
    <property type="term" value="P:glucose metabolic process"/>
    <property type="evidence" value="ECO:0007669"/>
    <property type="project" value="UniProtKB-UniRule"/>
</dbReference>
<dbReference type="EMBL" id="CAWUFR010000109">
    <property type="protein sequence ID" value="CAK6967748.1"/>
    <property type="molecule type" value="Genomic_DNA"/>
</dbReference>
<dbReference type="InterPro" id="IPR022353">
    <property type="entry name" value="Insulin_CS"/>
</dbReference>
<evidence type="ECO:0000256" key="10">
    <source>
        <dbReference type="ARBA" id="ARBA00022729"/>
    </source>
</evidence>
<evidence type="ECO:0000259" key="14">
    <source>
        <dbReference type="SMART" id="SM00078"/>
    </source>
</evidence>
<dbReference type="CDD" id="cd04367">
    <property type="entry name" value="IlGF_insulin_like"/>
    <property type="match status" value="1"/>
</dbReference>